<dbReference type="PANTHER" id="PTHR46233:SF3">
    <property type="entry name" value="HYDROXYACYLGLUTATHIONE HYDROLASE GLOC"/>
    <property type="match status" value="1"/>
</dbReference>
<keyword evidence="4" id="KW-0862">Zinc</keyword>
<dbReference type="Gene3D" id="3.60.15.10">
    <property type="entry name" value="Ribonuclease Z/Hydroxyacylglutathione hydrolase-like"/>
    <property type="match status" value="1"/>
</dbReference>
<dbReference type="Pfam" id="PF00753">
    <property type="entry name" value="Lactamase_B"/>
    <property type="match status" value="1"/>
</dbReference>
<keyword evidence="7" id="KW-1185">Reference proteome</keyword>
<evidence type="ECO:0000256" key="4">
    <source>
        <dbReference type="ARBA" id="ARBA00022833"/>
    </source>
</evidence>
<feature type="domain" description="Metallo-beta-lactamase" evidence="5">
    <location>
        <begin position="11"/>
        <end position="205"/>
    </location>
</feature>
<dbReference type="EMBL" id="MWQY01000002">
    <property type="protein sequence ID" value="ORC37987.1"/>
    <property type="molecule type" value="Genomic_DNA"/>
</dbReference>
<dbReference type="SMART" id="SM00849">
    <property type="entry name" value="Lactamase_B"/>
    <property type="match status" value="1"/>
</dbReference>
<evidence type="ECO:0000256" key="3">
    <source>
        <dbReference type="ARBA" id="ARBA00022801"/>
    </source>
</evidence>
<keyword evidence="3 6" id="KW-0378">Hydrolase</keyword>
<dbReference type="GO" id="GO:0016787">
    <property type="term" value="F:hydrolase activity"/>
    <property type="evidence" value="ECO:0007669"/>
    <property type="project" value="UniProtKB-KW"/>
</dbReference>
<sequence length="222" mass="24672">MVERIIVGPLSSNAYIYSEWKKECLLIDPGGDMEEILSHMAIKNLKPLGIICTHGHLDHVAGAYELQRHFRERDLEVPVAIHGADAHYLGKNAAESHRISFEQIGIDLKSVLMDYELLFPEPDIILEDGKTVLTSSLTVLHTPGHTPGSICLYSEAQGILFSGDTLFFEGVGRTDLMEGDGESILKSIREKLLILPQETMVFPGHGPNTSIEREIKNNPFLQ</sequence>
<proteinExistence type="predicted"/>
<dbReference type="Proteomes" id="UP000192343">
    <property type="component" value="Unassembled WGS sequence"/>
</dbReference>
<dbReference type="CDD" id="cd06262">
    <property type="entry name" value="metallo-hydrolase-like_MBL-fold"/>
    <property type="match status" value="1"/>
</dbReference>
<dbReference type="InterPro" id="IPR001279">
    <property type="entry name" value="Metallo-B-lactamas"/>
</dbReference>
<reference evidence="6 7" key="1">
    <citation type="submission" date="2017-03" db="EMBL/GenBank/DDBJ databases">
        <title>Draft Genome sequence of Marispirochaeta sp. strain JC444.</title>
        <authorList>
            <person name="Shivani Y."/>
            <person name="Subhash Y."/>
            <person name="Sasikala C."/>
            <person name="Ramana C."/>
        </authorList>
    </citation>
    <scope>NUCLEOTIDE SEQUENCE [LARGE SCALE GENOMIC DNA]</scope>
    <source>
        <strain evidence="6 7">JC444</strain>
    </source>
</reference>
<comment type="cofactor">
    <cofactor evidence="1">
        <name>Zn(2+)</name>
        <dbReference type="ChEBI" id="CHEBI:29105"/>
    </cofactor>
</comment>
<evidence type="ECO:0000259" key="5">
    <source>
        <dbReference type="SMART" id="SM00849"/>
    </source>
</evidence>
<dbReference type="InterPro" id="IPR036866">
    <property type="entry name" value="RibonucZ/Hydroxyglut_hydro"/>
</dbReference>
<dbReference type="InterPro" id="IPR051453">
    <property type="entry name" value="MBL_Glyoxalase_II"/>
</dbReference>
<accession>A0A1Y1S2I0</accession>
<dbReference type="PANTHER" id="PTHR46233">
    <property type="entry name" value="HYDROXYACYLGLUTATHIONE HYDROLASE GLOC"/>
    <property type="match status" value="1"/>
</dbReference>
<gene>
    <name evidence="6" type="ORF">B4O97_02455</name>
</gene>
<dbReference type="AlphaFoldDB" id="A0A1Y1S2I0"/>
<keyword evidence="2" id="KW-0479">Metal-binding</keyword>
<evidence type="ECO:0000256" key="2">
    <source>
        <dbReference type="ARBA" id="ARBA00022723"/>
    </source>
</evidence>
<dbReference type="STRING" id="1963862.B4O97_02455"/>
<dbReference type="SUPFAM" id="SSF56281">
    <property type="entry name" value="Metallo-hydrolase/oxidoreductase"/>
    <property type="match status" value="1"/>
</dbReference>
<dbReference type="GO" id="GO:0046872">
    <property type="term" value="F:metal ion binding"/>
    <property type="evidence" value="ECO:0007669"/>
    <property type="project" value="UniProtKB-KW"/>
</dbReference>
<dbReference type="OrthoDB" id="9802248at2"/>
<organism evidence="6 7">
    <name type="scientific">Marispirochaeta aestuarii</name>
    <dbReference type="NCBI Taxonomy" id="1963862"/>
    <lineage>
        <taxon>Bacteria</taxon>
        <taxon>Pseudomonadati</taxon>
        <taxon>Spirochaetota</taxon>
        <taxon>Spirochaetia</taxon>
        <taxon>Spirochaetales</taxon>
        <taxon>Spirochaetaceae</taxon>
        <taxon>Marispirochaeta</taxon>
    </lineage>
</organism>
<evidence type="ECO:0000313" key="6">
    <source>
        <dbReference type="EMBL" id="ORC37987.1"/>
    </source>
</evidence>
<name>A0A1Y1S2I0_9SPIO</name>
<evidence type="ECO:0000256" key="1">
    <source>
        <dbReference type="ARBA" id="ARBA00001947"/>
    </source>
</evidence>
<protein>
    <submittedName>
        <fullName evidence="6">MBL fold metallo-hydrolase</fullName>
    </submittedName>
</protein>
<comment type="caution">
    <text evidence="6">The sequence shown here is derived from an EMBL/GenBank/DDBJ whole genome shotgun (WGS) entry which is preliminary data.</text>
</comment>
<evidence type="ECO:0000313" key="7">
    <source>
        <dbReference type="Proteomes" id="UP000192343"/>
    </source>
</evidence>